<feature type="transmembrane region" description="Helical" evidence="1">
    <location>
        <begin position="74"/>
        <end position="92"/>
    </location>
</feature>
<keyword evidence="1" id="KW-0472">Membrane</keyword>
<organism evidence="2 3">
    <name type="scientific">Natronococcus occultus SP4</name>
    <dbReference type="NCBI Taxonomy" id="694430"/>
    <lineage>
        <taxon>Archaea</taxon>
        <taxon>Methanobacteriati</taxon>
        <taxon>Methanobacteriota</taxon>
        <taxon>Stenosarchaea group</taxon>
        <taxon>Halobacteria</taxon>
        <taxon>Halobacteriales</taxon>
        <taxon>Natrialbaceae</taxon>
        <taxon>Natronococcus</taxon>
    </lineage>
</organism>
<dbReference type="GeneID" id="14401992"/>
<keyword evidence="3" id="KW-1185">Reference proteome</keyword>
<dbReference type="Proteomes" id="UP000010878">
    <property type="component" value="Chromosome"/>
</dbReference>
<evidence type="ECO:0000256" key="1">
    <source>
        <dbReference type="SAM" id="Phobius"/>
    </source>
</evidence>
<dbReference type="eggNOG" id="arCOG10733">
    <property type="taxonomic scope" value="Archaea"/>
</dbReference>
<evidence type="ECO:0000313" key="2">
    <source>
        <dbReference type="EMBL" id="AGB36727.1"/>
    </source>
</evidence>
<dbReference type="AlphaFoldDB" id="L0JUM1"/>
<accession>L0JUM1</accession>
<reference evidence="2 3" key="1">
    <citation type="submission" date="2012-11" db="EMBL/GenBank/DDBJ databases">
        <title>FINISHED of Natronococcus occultus SP4, DSM 3396.</title>
        <authorList>
            <consortium name="DOE Joint Genome Institute"/>
            <person name="Eisen J."/>
            <person name="Huntemann M."/>
            <person name="Wei C.-L."/>
            <person name="Han J."/>
            <person name="Detter J.C."/>
            <person name="Han C."/>
            <person name="Tapia R."/>
            <person name="Chen A."/>
            <person name="Kyrpides N."/>
            <person name="Mavromatis K."/>
            <person name="Markowitz V."/>
            <person name="Szeto E."/>
            <person name="Ivanova N."/>
            <person name="Mikhailova N."/>
            <person name="Ovchinnikova G."/>
            <person name="Pagani I."/>
            <person name="Pati A."/>
            <person name="Goodwin L."/>
            <person name="Nordberg H.P."/>
            <person name="Cantor M.N."/>
            <person name="Hua S.X."/>
            <person name="Woyke T."/>
            <person name="Eisen J."/>
            <person name="Klenk H.-P."/>
            <person name="Klenk H.-P."/>
        </authorList>
    </citation>
    <scope>NUCLEOTIDE SEQUENCE [LARGE SCALE GENOMIC DNA]</scope>
    <source>
        <strain evidence="2 3">SP4</strain>
    </source>
</reference>
<proteinExistence type="predicted"/>
<evidence type="ECO:0000313" key="3">
    <source>
        <dbReference type="Proteomes" id="UP000010878"/>
    </source>
</evidence>
<keyword evidence="1" id="KW-1133">Transmembrane helix</keyword>
<dbReference type="HOGENOM" id="CLU_2217127_0_0_2"/>
<gene>
    <name evidence="2" type="ORF">Natoc_0878</name>
</gene>
<dbReference type="EMBL" id="CP003929">
    <property type="protein sequence ID" value="AGB36727.1"/>
    <property type="molecule type" value="Genomic_DNA"/>
</dbReference>
<name>L0JUM1_9EURY</name>
<dbReference type="OrthoDB" id="202152at2157"/>
<sequence>MVDANVLLGAFWICCGLVILAPAVLIAFGGRADLHVHYDEDVDPDYVSRRAGTTALLMGLATVAYGVHQLLYGFSSTAFGGLLVALLVLSSLTKRFAQGWGYEPDDDDAME</sequence>
<keyword evidence="1" id="KW-0812">Transmembrane</keyword>
<dbReference type="KEGG" id="nou:Natoc_0878"/>
<feature type="transmembrane region" description="Helical" evidence="1">
    <location>
        <begin position="6"/>
        <end position="30"/>
    </location>
</feature>
<protein>
    <submittedName>
        <fullName evidence="2">Uncharacterized protein</fullName>
    </submittedName>
</protein>
<dbReference type="RefSeq" id="WP_015320181.1">
    <property type="nucleotide sequence ID" value="NC_019974.1"/>
</dbReference>